<dbReference type="EMBL" id="CP061723">
    <property type="protein sequence ID" value="QOC99522.1"/>
    <property type="molecule type" value="Genomic_DNA"/>
</dbReference>
<name>A0ABD7BGK8_PSEPU</name>
<sequence length="53" mass="5928">MSTKQLKTFRALPFNVIPSVVHAGSGYSEEQIAALIMGDPRDEISYFKKIERG</sequence>
<reference evidence="1 2" key="1">
    <citation type="submission" date="2020-09" db="EMBL/GenBank/DDBJ databases">
        <title>Co-existence of a novel multidrug-resistance efflux pump with carbapenem resistance gene blaVIM-2 in one megaplasmid in Pseudomonas putida.</title>
        <authorList>
            <person name="Peng K."/>
            <person name="Li R."/>
        </authorList>
    </citation>
    <scope>NUCLEOTIDE SEQUENCE [LARGE SCALE GENOMIC DNA]</scope>
    <source>
        <strain evidence="1 2">ZXPA-20</strain>
    </source>
</reference>
<dbReference type="Proteomes" id="UP000516786">
    <property type="component" value="Chromosome"/>
</dbReference>
<dbReference type="AlphaFoldDB" id="A0ABD7BGK8"/>
<evidence type="ECO:0000313" key="2">
    <source>
        <dbReference type="Proteomes" id="UP000516786"/>
    </source>
</evidence>
<accession>A0ABD7BGK8</accession>
<dbReference type="RefSeq" id="WP_158002896.1">
    <property type="nucleotide sequence ID" value="NZ_CP061723.1"/>
</dbReference>
<gene>
    <name evidence="1" type="ORF">ID616_07415</name>
</gene>
<protein>
    <submittedName>
        <fullName evidence="1">Uncharacterized protein</fullName>
    </submittedName>
</protein>
<proteinExistence type="predicted"/>
<organism evidence="1 2">
    <name type="scientific">Pseudomonas putida</name>
    <name type="common">Arthrobacter siderocapsulatus</name>
    <dbReference type="NCBI Taxonomy" id="303"/>
    <lineage>
        <taxon>Bacteria</taxon>
        <taxon>Pseudomonadati</taxon>
        <taxon>Pseudomonadota</taxon>
        <taxon>Gammaproteobacteria</taxon>
        <taxon>Pseudomonadales</taxon>
        <taxon>Pseudomonadaceae</taxon>
        <taxon>Pseudomonas</taxon>
    </lineage>
</organism>
<evidence type="ECO:0000313" key="1">
    <source>
        <dbReference type="EMBL" id="QOC99522.1"/>
    </source>
</evidence>